<accession>A0ABT5XC36</accession>
<feature type="transmembrane region" description="Helical" evidence="6">
    <location>
        <begin position="171"/>
        <end position="196"/>
    </location>
</feature>
<dbReference type="PANTHER" id="PTHR30213">
    <property type="entry name" value="INNER MEMBRANE PROTEIN YHJD"/>
    <property type="match status" value="1"/>
</dbReference>
<evidence type="ECO:0000256" key="4">
    <source>
        <dbReference type="ARBA" id="ARBA00022989"/>
    </source>
</evidence>
<evidence type="ECO:0000256" key="6">
    <source>
        <dbReference type="SAM" id="Phobius"/>
    </source>
</evidence>
<dbReference type="Proteomes" id="UP001215956">
    <property type="component" value="Unassembled WGS sequence"/>
</dbReference>
<evidence type="ECO:0000256" key="2">
    <source>
        <dbReference type="ARBA" id="ARBA00022475"/>
    </source>
</evidence>
<protein>
    <submittedName>
        <fullName evidence="7">YihY/virulence factor BrkB family protein</fullName>
    </submittedName>
</protein>
<dbReference type="InterPro" id="IPR017039">
    <property type="entry name" value="Virul_fac_BrkB"/>
</dbReference>
<evidence type="ECO:0000313" key="7">
    <source>
        <dbReference type="EMBL" id="MDF0592280.1"/>
    </source>
</evidence>
<dbReference type="PIRSF" id="PIRSF035875">
    <property type="entry name" value="RNase_BN"/>
    <property type="match status" value="1"/>
</dbReference>
<keyword evidence="4 6" id="KW-1133">Transmembrane helix</keyword>
<name>A0ABT5XC36_9EURY</name>
<gene>
    <name evidence="7" type="ORF">P0O24_01610</name>
</gene>
<keyword evidence="8" id="KW-1185">Reference proteome</keyword>
<keyword evidence="2" id="KW-1003">Cell membrane</keyword>
<proteinExistence type="predicted"/>
<dbReference type="Pfam" id="PF03631">
    <property type="entry name" value="Virul_fac_BrkB"/>
    <property type="match status" value="1"/>
</dbReference>
<dbReference type="EMBL" id="JARFPL010000003">
    <property type="protein sequence ID" value="MDF0592280.1"/>
    <property type="molecule type" value="Genomic_DNA"/>
</dbReference>
<feature type="transmembrane region" description="Helical" evidence="6">
    <location>
        <begin position="289"/>
        <end position="311"/>
    </location>
</feature>
<evidence type="ECO:0000313" key="8">
    <source>
        <dbReference type="Proteomes" id="UP001215956"/>
    </source>
</evidence>
<keyword evidence="3 6" id="KW-0812">Transmembrane</keyword>
<dbReference type="PANTHER" id="PTHR30213:SF0">
    <property type="entry name" value="UPF0761 MEMBRANE PROTEIN YIHY"/>
    <property type="match status" value="1"/>
</dbReference>
<sequence length="325" mass="35583">MTERFTERIKAGGRELFIRADGFSRGSLGVSLRALRSFNDAQGSQAAAAIAYYALFSLFPLFIILLVLASTLLQSREVQVQILSLVGEVLPPGEDLAKESVRRIMELGGLPPAEEFLRDSLDEVMRLRVPAGIAAALGLVWASTSVFIALARNVDRAWRGSAQRNYLRWRILGLTMAGGLMAGLLVVSLSLAALFRLLSEVQGGGPPLYGGWLVKALTDLIPVLLVFLITFLLYLLAPNTDVRRSEAAWGAIVATSGWTATRVAFTWYLDMGPAREQLVYGSLGTVVALMLWVYLSGMIVLYGAHISSVLGQRRRLRLDEKLDEK</sequence>
<evidence type="ECO:0000256" key="3">
    <source>
        <dbReference type="ARBA" id="ARBA00022692"/>
    </source>
</evidence>
<feature type="transmembrane region" description="Helical" evidence="6">
    <location>
        <begin position="129"/>
        <end position="150"/>
    </location>
</feature>
<feature type="transmembrane region" description="Helical" evidence="6">
    <location>
        <begin position="216"/>
        <end position="236"/>
    </location>
</feature>
<comment type="subcellular location">
    <subcellularLocation>
        <location evidence="1">Cell membrane</location>
        <topology evidence="1">Multi-pass membrane protein</topology>
    </subcellularLocation>
</comment>
<evidence type="ECO:0000256" key="1">
    <source>
        <dbReference type="ARBA" id="ARBA00004651"/>
    </source>
</evidence>
<evidence type="ECO:0000256" key="5">
    <source>
        <dbReference type="ARBA" id="ARBA00023136"/>
    </source>
</evidence>
<dbReference type="RefSeq" id="WP_316967991.1">
    <property type="nucleotide sequence ID" value="NZ_JARFPL010000003.1"/>
</dbReference>
<organism evidence="7 8">
    <name type="scientific">Candidatus Methanocrinis alkalitolerans</name>
    <dbReference type="NCBI Taxonomy" id="3033395"/>
    <lineage>
        <taxon>Archaea</taxon>
        <taxon>Methanobacteriati</taxon>
        <taxon>Methanobacteriota</taxon>
        <taxon>Stenosarchaea group</taxon>
        <taxon>Methanomicrobia</taxon>
        <taxon>Methanotrichales</taxon>
        <taxon>Methanotrichaceae</taxon>
        <taxon>Methanocrinis</taxon>
    </lineage>
</organism>
<keyword evidence="5 6" id="KW-0472">Membrane</keyword>
<reference evidence="7 8" key="1">
    <citation type="submission" date="2023-03" db="EMBL/GenBank/DDBJ databases">
        <title>Whole genome sequencing of Methanotrichaceae archaeon M04Ac.</title>
        <authorList>
            <person name="Khomyakova M.A."/>
            <person name="Merkel A.Y."/>
            <person name="Slobodkin A.I."/>
        </authorList>
    </citation>
    <scope>NUCLEOTIDE SEQUENCE [LARGE SCALE GENOMIC DNA]</scope>
    <source>
        <strain evidence="7 8">M04Ac</strain>
    </source>
</reference>
<feature type="transmembrane region" description="Helical" evidence="6">
    <location>
        <begin position="46"/>
        <end position="69"/>
    </location>
</feature>
<comment type="caution">
    <text evidence="7">The sequence shown here is derived from an EMBL/GenBank/DDBJ whole genome shotgun (WGS) entry which is preliminary data.</text>
</comment>
<dbReference type="NCBIfam" id="TIGR00765">
    <property type="entry name" value="yihY_not_rbn"/>
    <property type="match status" value="1"/>
</dbReference>
<feature type="transmembrane region" description="Helical" evidence="6">
    <location>
        <begin position="248"/>
        <end position="269"/>
    </location>
</feature>